<evidence type="ECO:0000313" key="2">
    <source>
        <dbReference type="EMBL" id="GHO45945.1"/>
    </source>
</evidence>
<feature type="domain" description="DUF1330" evidence="1">
    <location>
        <begin position="2"/>
        <end position="96"/>
    </location>
</feature>
<dbReference type="InterPro" id="IPR010753">
    <property type="entry name" value="DUF1330"/>
</dbReference>
<proteinExistence type="predicted"/>
<dbReference type="Gene3D" id="3.30.70.100">
    <property type="match status" value="1"/>
</dbReference>
<dbReference type="EMBL" id="BNJF01000002">
    <property type="protein sequence ID" value="GHO45945.1"/>
    <property type="molecule type" value="Genomic_DNA"/>
</dbReference>
<dbReference type="PANTHER" id="PTHR41521:SF4">
    <property type="entry name" value="BLR0684 PROTEIN"/>
    <property type="match status" value="1"/>
</dbReference>
<dbReference type="Proteomes" id="UP000612362">
    <property type="component" value="Unassembled WGS sequence"/>
</dbReference>
<dbReference type="RefSeq" id="WP_220195359.1">
    <property type="nucleotide sequence ID" value="NZ_BNJF01000002.1"/>
</dbReference>
<organism evidence="2 3">
    <name type="scientific">Ktedonospora formicarum</name>
    <dbReference type="NCBI Taxonomy" id="2778364"/>
    <lineage>
        <taxon>Bacteria</taxon>
        <taxon>Bacillati</taxon>
        <taxon>Chloroflexota</taxon>
        <taxon>Ktedonobacteria</taxon>
        <taxon>Ktedonobacterales</taxon>
        <taxon>Ktedonobacteraceae</taxon>
        <taxon>Ktedonospora</taxon>
    </lineage>
</organism>
<dbReference type="SUPFAM" id="SSF54909">
    <property type="entry name" value="Dimeric alpha+beta barrel"/>
    <property type="match status" value="1"/>
</dbReference>
<evidence type="ECO:0000259" key="1">
    <source>
        <dbReference type="Pfam" id="PF07045"/>
    </source>
</evidence>
<gene>
    <name evidence="2" type="ORF">KSX_41080</name>
</gene>
<dbReference type="InterPro" id="IPR011008">
    <property type="entry name" value="Dimeric_a/b-barrel"/>
</dbReference>
<dbReference type="PANTHER" id="PTHR41521">
    <property type="match status" value="1"/>
</dbReference>
<comment type="caution">
    <text evidence="2">The sequence shown here is derived from an EMBL/GenBank/DDBJ whole genome shotgun (WGS) entry which is preliminary data.</text>
</comment>
<protein>
    <recommendedName>
        <fullName evidence="1">DUF1330 domain-containing protein</fullName>
    </recommendedName>
</protein>
<dbReference type="Pfam" id="PF07045">
    <property type="entry name" value="DUF1330"/>
    <property type="match status" value="1"/>
</dbReference>
<sequence length="97" mass="11428">MPAYFIVDVKEITDPQLYGEYRKQVDATLAQYGGNFLVRGGEYENIEGDWQPQRLVVLQFDDMEHFKRWYYSPEYSKARRMRLQASTARAVVIQGVE</sequence>
<name>A0A8J3I329_9CHLR</name>
<dbReference type="AlphaFoldDB" id="A0A8J3I329"/>
<reference evidence="2" key="1">
    <citation type="submission" date="2020-10" db="EMBL/GenBank/DDBJ databases">
        <title>Taxonomic study of unclassified bacteria belonging to the class Ktedonobacteria.</title>
        <authorList>
            <person name="Yabe S."/>
            <person name="Wang C.M."/>
            <person name="Zheng Y."/>
            <person name="Sakai Y."/>
            <person name="Cavaletti L."/>
            <person name="Monciardini P."/>
            <person name="Donadio S."/>
        </authorList>
    </citation>
    <scope>NUCLEOTIDE SEQUENCE</scope>
    <source>
        <strain evidence="2">SOSP1-1</strain>
    </source>
</reference>
<keyword evidence="3" id="KW-1185">Reference proteome</keyword>
<accession>A0A8J3I329</accession>
<evidence type="ECO:0000313" key="3">
    <source>
        <dbReference type="Proteomes" id="UP000612362"/>
    </source>
</evidence>